<sequence>MNLAIRWILEDLNYKYKSNNNYRMDIASNIITQWFTIFQQKIFLENDLGIFISRDDNDKKRFYYYKYIDFYLNSLNEYSNFHAGELTLENYDKKITEFLEKRKNPENIIELVKYDFPLTYICSLYNLYPNKEDRMFSFNDIIASYDVPIILEKIINIYDAKRSMKLADLNIPGNNFFATTNQAQLKQDLKNIPWSLLVEYGNSKCFLLLSYIINEFVGK</sequence>
<proteinExistence type="predicted"/>
<dbReference type="AlphaFoldDB" id="A0A0F9D3V7"/>
<gene>
    <name evidence="1" type="ORF">LCGC14_2245570</name>
</gene>
<name>A0A0F9D3V7_9ZZZZ</name>
<feature type="non-terminal residue" evidence="1">
    <location>
        <position position="1"/>
    </location>
</feature>
<comment type="caution">
    <text evidence="1">The sequence shown here is derived from an EMBL/GenBank/DDBJ whole genome shotgun (WGS) entry which is preliminary data.</text>
</comment>
<reference evidence="1" key="1">
    <citation type="journal article" date="2015" name="Nature">
        <title>Complex archaea that bridge the gap between prokaryotes and eukaryotes.</title>
        <authorList>
            <person name="Spang A."/>
            <person name="Saw J.H."/>
            <person name="Jorgensen S.L."/>
            <person name="Zaremba-Niedzwiedzka K."/>
            <person name="Martijn J."/>
            <person name="Lind A.E."/>
            <person name="van Eijk R."/>
            <person name="Schleper C."/>
            <person name="Guy L."/>
            <person name="Ettema T.J."/>
        </authorList>
    </citation>
    <scope>NUCLEOTIDE SEQUENCE</scope>
</reference>
<evidence type="ECO:0000313" key="1">
    <source>
        <dbReference type="EMBL" id="KKL56423.1"/>
    </source>
</evidence>
<dbReference type="EMBL" id="LAZR01030500">
    <property type="protein sequence ID" value="KKL56423.1"/>
    <property type="molecule type" value="Genomic_DNA"/>
</dbReference>
<organism evidence="1">
    <name type="scientific">marine sediment metagenome</name>
    <dbReference type="NCBI Taxonomy" id="412755"/>
    <lineage>
        <taxon>unclassified sequences</taxon>
        <taxon>metagenomes</taxon>
        <taxon>ecological metagenomes</taxon>
    </lineage>
</organism>
<accession>A0A0F9D3V7</accession>
<protein>
    <submittedName>
        <fullName evidence="1">Uncharacterized protein</fullName>
    </submittedName>
</protein>